<name>M1DYW7_SOLTU</name>
<evidence type="ECO:0000313" key="2">
    <source>
        <dbReference type="EnsemblPlants" id="PGSC0003DMT400096635"/>
    </source>
</evidence>
<keyword evidence="3" id="KW-1185">Reference proteome</keyword>
<dbReference type="EnsemblPlants" id="PGSC0003DMT400096635">
    <property type="protein sequence ID" value="PGSC0003DMT400096635"/>
    <property type="gene ID" value="PGSC0003DMG400046206"/>
</dbReference>
<dbReference type="AlphaFoldDB" id="M1DYW7"/>
<dbReference type="PaxDb" id="4113-PGSC0003DMT400096635"/>
<dbReference type="InParanoid" id="M1DYW7"/>
<dbReference type="Proteomes" id="UP000011115">
    <property type="component" value="Unassembled WGS sequence"/>
</dbReference>
<evidence type="ECO:0000256" key="1">
    <source>
        <dbReference type="SAM" id="MobiDB-lite"/>
    </source>
</evidence>
<accession>M1DYW7</accession>
<feature type="region of interest" description="Disordered" evidence="1">
    <location>
        <begin position="100"/>
        <end position="125"/>
    </location>
</feature>
<evidence type="ECO:0000313" key="3">
    <source>
        <dbReference type="Proteomes" id="UP000011115"/>
    </source>
</evidence>
<dbReference type="Gramene" id="PGSC0003DMT400096635">
    <property type="protein sequence ID" value="PGSC0003DMT400096635"/>
    <property type="gene ID" value="PGSC0003DMG400046206"/>
</dbReference>
<sequence>MVPPSPTYCSFRANSFDMTKSKAAEKIIPAQEKSKGIAINEDAATSKGKSTKLPTTSGKGKGKRPTFARKTITLDPSIPSLARGFCSVVHVILVDSHSKELGESGTVVPSEVTSGTDAQTDGATM</sequence>
<protein>
    <submittedName>
        <fullName evidence="2">Uncharacterized protein</fullName>
    </submittedName>
</protein>
<feature type="region of interest" description="Disordered" evidence="1">
    <location>
        <begin position="37"/>
        <end position="65"/>
    </location>
</feature>
<reference evidence="3" key="1">
    <citation type="journal article" date="2011" name="Nature">
        <title>Genome sequence and analysis of the tuber crop potato.</title>
        <authorList>
            <consortium name="The Potato Genome Sequencing Consortium"/>
        </authorList>
    </citation>
    <scope>NUCLEOTIDE SEQUENCE [LARGE SCALE GENOMIC DNA]</scope>
    <source>
        <strain evidence="3">cv. DM1-3 516 R44</strain>
    </source>
</reference>
<dbReference type="HOGENOM" id="CLU_029307_7_2_1"/>
<proteinExistence type="predicted"/>
<feature type="compositionally biased region" description="Polar residues" evidence="1">
    <location>
        <begin position="111"/>
        <end position="125"/>
    </location>
</feature>
<organism evidence="2 3">
    <name type="scientific">Solanum tuberosum</name>
    <name type="common">Potato</name>
    <dbReference type="NCBI Taxonomy" id="4113"/>
    <lineage>
        <taxon>Eukaryota</taxon>
        <taxon>Viridiplantae</taxon>
        <taxon>Streptophyta</taxon>
        <taxon>Embryophyta</taxon>
        <taxon>Tracheophyta</taxon>
        <taxon>Spermatophyta</taxon>
        <taxon>Magnoliopsida</taxon>
        <taxon>eudicotyledons</taxon>
        <taxon>Gunneridae</taxon>
        <taxon>Pentapetalae</taxon>
        <taxon>asterids</taxon>
        <taxon>lamiids</taxon>
        <taxon>Solanales</taxon>
        <taxon>Solanaceae</taxon>
        <taxon>Solanoideae</taxon>
        <taxon>Solaneae</taxon>
        <taxon>Solanum</taxon>
    </lineage>
</organism>
<reference evidence="2" key="2">
    <citation type="submission" date="2015-06" db="UniProtKB">
        <authorList>
            <consortium name="EnsemblPlants"/>
        </authorList>
    </citation>
    <scope>IDENTIFICATION</scope>
    <source>
        <strain evidence="2">DM1-3 516 R44</strain>
    </source>
</reference>